<dbReference type="SMART" id="SM01233">
    <property type="entry name" value="HABP4_PAI-RBP1"/>
    <property type="match status" value="1"/>
</dbReference>
<feature type="domain" description="Hyaluronan/mRNA-binding protein" evidence="2">
    <location>
        <begin position="57"/>
        <end position="132"/>
    </location>
</feature>
<accession>A0ABM0USX5</accession>
<feature type="compositionally biased region" description="Basic and acidic residues" evidence="1">
    <location>
        <begin position="20"/>
        <end position="29"/>
    </location>
</feature>
<dbReference type="InterPro" id="IPR006861">
    <property type="entry name" value="HABP4_PAIRBP1-bd"/>
</dbReference>
<reference evidence="3" key="1">
    <citation type="journal article" date="2014" name="Nat. Commun.">
        <title>The emerging biofuel crop Camelina sativa retains a highly undifferentiated hexaploid genome structure.</title>
        <authorList>
            <person name="Kagale S."/>
            <person name="Koh C."/>
            <person name="Nixon J."/>
            <person name="Bollina V."/>
            <person name="Clarke W.E."/>
            <person name="Tuteja R."/>
            <person name="Spillane C."/>
            <person name="Robinson S.J."/>
            <person name="Links M.G."/>
            <person name="Clarke C."/>
            <person name="Higgins E.E."/>
            <person name="Huebert T."/>
            <person name="Sharpe A.G."/>
            <person name="Parkin I.A."/>
        </authorList>
    </citation>
    <scope>NUCLEOTIDE SEQUENCE [LARGE SCALE GENOMIC DNA]</scope>
    <source>
        <strain evidence="3">cv. DH55</strain>
    </source>
</reference>
<name>A0ABM0USX5_CAMSA</name>
<evidence type="ECO:0000256" key="1">
    <source>
        <dbReference type="SAM" id="MobiDB-lite"/>
    </source>
</evidence>
<gene>
    <name evidence="4" type="primary">LOC104728514</name>
</gene>
<dbReference type="GeneID" id="104728514"/>
<dbReference type="PANTHER" id="PTHR12299">
    <property type="entry name" value="HYALURONIC ACID-BINDING PROTEIN 4"/>
    <property type="match status" value="1"/>
</dbReference>
<protein>
    <submittedName>
        <fullName evidence="4">Uncharacterized protein LOC104728514</fullName>
    </submittedName>
</protein>
<dbReference type="InterPro" id="IPR039764">
    <property type="entry name" value="HABP4/SERBP1-like"/>
</dbReference>
<feature type="compositionally biased region" description="Basic and acidic residues" evidence="1">
    <location>
        <begin position="97"/>
        <end position="132"/>
    </location>
</feature>
<feature type="region of interest" description="Disordered" evidence="1">
    <location>
        <begin position="1"/>
        <end position="132"/>
    </location>
</feature>
<organism evidence="3 4">
    <name type="scientific">Camelina sativa</name>
    <name type="common">False flax</name>
    <name type="synonym">Myagrum sativum</name>
    <dbReference type="NCBI Taxonomy" id="90675"/>
    <lineage>
        <taxon>Eukaryota</taxon>
        <taxon>Viridiplantae</taxon>
        <taxon>Streptophyta</taxon>
        <taxon>Embryophyta</taxon>
        <taxon>Tracheophyta</taxon>
        <taxon>Spermatophyta</taxon>
        <taxon>Magnoliopsida</taxon>
        <taxon>eudicotyledons</taxon>
        <taxon>Gunneridae</taxon>
        <taxon>Pentapetalae</taxon>
        <taxon>rosids</taxon>
        <taxon>malvids</taxon>
        <taxon>Brassicales</taxon>
        <taxon>Brassicaceae</taxon>
        <taxon>Camelineae</taxon>
        <taxon>Camelina</taxon>
    </lineage>
</organism>
<dbReference type="Pfam" id="PF04774">
    <property type="entry name" value="HABP4_PAI-RBP1"/>
    <property type="match status" value="1"/>
</dbReference>
<proteinExistence type="predicted"/>
<reference evidence="4" key="2">
    <citation type="submission" date="2025-08" db="UniProtKB">
        <authorList>
            <consortium name="RefSeq"/>
        </authorList>
    </citation>
    <scope>IDENTIFICATION</scope>
    <source>
        <tissue evidence="4">Leaf</tissue>
    </source>
</reference>
<sequence>MNNRNNDGPANENGFSGGYRHSEDADGARRGGIVGGLRGRGGRRGFSNGEGGDVERPRRTYESYSGTGRGTDLKREGRGRGNWGTTEDDIVQATKEPTTEVEKSPVAEKQGGEDETADATKEAEEQAQLERS</sequence>
<keyword evidence="3" id="KW-1185">Reference proteome</keyword>
<evidence type="ECO:0000313" key="4">
    <source>
        <dbReference type="RefSeq" id="XP_010445782.1"/>
    </source>
</evidence>
<dbReference type="RefSeq" id="XP_010445782.1">
    <property type="nucleotide sequence ID" value="XM_010447480.1"/>
</dbReference>
<dbReference type="PANTHER" id="PTHR12299:SF50">
    <property type="entry name" value="RGG REPEATS NUCLEAR RNA BINDING PROTEIN B"/>
    <property type="match status" value="1"/>
</dbReference>
<dbReference type="Proteomes" id="UP000694864">
    <property type="component" value="Chromosome 11"/>
</dbReference>
<evidence type="ECO:0000313" key="3">
    <source>
        <dbReference type="Proteomes" id="UP000694864"/>
    </source>
</evidence>
<feature type="compositionally biased region" description="Gly residues" evidence="1">
    <location>
        <begin position="30"/>
        <end position="39"/>
    </location>
</feature>
<evidence type="ECO:0000259" key="2">
    <source>
        <dbReference type="SMART" id="SM01233"/>
    </source>
</evidence>